<evidence type="ECO:0000313" key="1">
    <source>
        <dbReference type="EMBL" id="AIA91109.1"/>
    </source>
</evidence>
<sequence length="101" mass="10922">MEYVKNGKSQGSITVVSGVRSKQAFRIGEESVAGSNEPLPEGRWSVGDILWRDGKDRYKGKVWNAGIGPAKIPLGYRAPGKTGRSAILIHLDWNKGSKPGT</sequence>
<protein>
    <submittedName>
        <fullName evidence="1">CAZy families GH24 protein</fullName>
    </submittedName>
</protein>
<accession>A0A060C7A3</accession>
<organism evidence="1">
    <name type="scientific">uncultured Starkeya sp</name>
    <dbReference type="NCBI Taxonomy" id="1009877"/>
    <lineage>
        <taxon>Bacteria</taxon>
        <taxon>Pseudomonadati</taxon>
        <taxon>Pseudomonadota</taxon>
        <taxon>Alphaproteobacteria</taxon>
        <taxon>Hyphomicrobiales</taxon>
        <taxon>Xanthobacteraceae</taxon>
        <taxon>Starkeya</taxon>
        <taxon>environmental samples</taxon>
    </lineage>
</organism>
<dbReference type="EMBL" id="KF123800">
    <property type="protein sequence ID" value="AIA91109.1"/>
    <property type="molecule type" value="Genomic_DNA"/>
</dbReference>
<reference evidence="1" key="1">
    <citation type="journal article" date="2013" name="Environ. Microbiol.">
        <title>Seasonally variable intestinal metagenomes of the red palm weevil (Rhynchophorus ferrugineus).</title>
        <authorList>
            <person name="Jia S."/>
            <person name="Zhang X."/>
            <person name="Zhang G."/>
            <person name="Yin A."/>
            <person name="Zhang S."/>
            <person name="Li F."/>
            <person name="Wang L."/>
            <person name="Zhao D."/>
            <person name="Yun Q."/>
            <person name="Tala"/>
            <person name="Wang J."/>
            <person name="Sun G."/>
            <person name="Baabdullah M."/>
            <person name="Yu X."/>
            <person name="Hu S."/>
            <person name="Al-Mssallem I.S."/>
            <person name="Yu J."/>
        </authorList>
    </citation>
    <scope>NUCLEOTIDE SEQUENCE</scope>
</reference>
<dbReference type="AlphaFoldDB" id="A0A060C7A3"/>
<name>A0A060C7A3_9HYPH</name>
<proteinExistence type="predicted"/>
<feature type="non-terminal residue" evidence="1">
    <location>
        <position position="101"/>
    </location>
</feature>